<feature type="transmembrane region" description="Helical" evidence="2">
    <location>
        <begin position="12"/>
        <end position="32"/>
    </location>
</feature>
<sequence length="108" mass="10988">MAQGPPGGVIGVLGGVVAIGLIIGVGVTVFMVHRRQQKTRTETDNDLTAVAAVADSCVTQAPEKPESPTRKVESPDPRVSPADPCAPGSILLPACNGGVQVTYVSTPL</sequence>
<feature type="region of interest" description="Disordered" evidence="1">
    <location>
        <begin position="57"/>
        <end position="85"/>
    </location>
</feature>
<evidence type="ECO:0000256" key="1">
    <source>
        <dbReference type="SAM" id="MobiDB-lite"/>
    </source>
</evidence>
<evidence type="ECO:0000313" key="4">
    <source>
        <dbReference type="Proteomes" id="UP001497482"/>
    </source>
</evidence>
<keyword evidence="2" id="KW-0812">Transmembrane</keyword>
<dbReference type="AlphaFoldDB" id="A0AAV2J6M7"/>
<dbReference type="Proteomes" id="UP001497482">
    <property type="component" value="Chromosome 10"/>
</dbReference>
<keyword evidence="2" id="KW-1133">Transmembrane helix</keyword>
<gene>
    <name evidence="3" type="ORF">KC01_LOCUS3186</name>
</gene>
<organism evidence="3 4">
    <name type="scientific">Knipowitschia caucasica</name>
    <name type="common">Caucasian dwarf goby</name>
    <name type="synonym">Pomatoschistus caucasicus</name>
    <dbReference type="NCBI Taxonomy" id="637954"/>
    <lineage>
        <taxon>Eukaryota</taxon>
        <taxon>Metazoa</taxon>
        <taxon>Chordata</taxon>
        <taxon>Craniata</taxon>
        <taxon>Vertebrata</taxon>
        <taxon>Euteleostomi</taxon>
        <taxon>Actinopterygii</taxon>
        <taxon>Neopterygii</taxon>
        <taxon>Teleostei</taxon>
        <taxon>Neoteleostei</taxon>
        <taxon>Acanthomorphata</taxon>
        <taxon>Gobiaria</taxon>
        <taxon>Gobiiformes</taxon>
        <taxon>Gobioidei</taxon>
        <taxon>Gobiidae</taxon>
        <taxon>Gobiinae</taxon>
        <taxon>Knipowitschia</taxon>
    </lineage>
</organism>
<protein>
    <submittedName>
        <fullName evidence="3">Uncharacterized protein</fullName>
    </submittedName>
</protein>
<feature type="compositionally biased region" description="Basic and acidic residues" evidence="1">
    <location>
        <begin position="63"/>
        <end position="76"/>
    </location>
</feature>
<accession>A0AAV2J6M7</accession>
<dbReference type="EMBL" id="OZ035832">
    <property type="protein sequence ID" value="CAL1570999.1"/>
    <property type="molecule type" value="Genomic_DNA"/>
</dbReference>
<reference evidence="3 4" key="1">
    <citation type="submission" date="2024-04" db="EMBL/GenBank/DDBJ databases">
        <authorList>
            <person name="Waldvogel A.-M."/>
            <person name="Schoenle A."/>
        </authorList>
    </citation>
    <scope>NUCLEOTIDE SEQUENCE [LARGE SCALE GENOMIC DNA]</scope>
</reference>
<name>A0AAV2J6M7_KNICA</name>
<evidence type="ECO:0000256" key="2">
    <source>
        <dbReference type="SAM" id="Phobius"/>
    </source>
</evidence>
<keyword evidence="2" id="KW-0472">Membrane</keyword>
<proteinExistence type="predicted"/>
<keyword evidence="4" id="KW-1185">Reference proteome</keyword>
<evidence type="ECO:0000313" key="3">
    <source>
        <dbReference type="EMBL" id="CAL1570999.1"/>
    </source>
</evidence>